<dbReference type="PANTHER" id="PTHR43775">
    <property type="entry name" value="FATTY ACID SYNTHASE"/>
    <property type="match status" value="1"/>
</dbReference>
<dbReference type="InterPro" id="IPR050091">
    <property type="entry name" value="PKS_NRPS_Biosynth_Enz"/>
</dbReference>
<dbReference type="GO" id="GO:0004312">
    <property type="term" value="F:fatty acid synthase activity"/>
    <property type="evidence" value="ECO:0007669"/>
    <property type="project" value="TreeGrafter"/>
</dbReference>
<dbReference type="PROSITE" id="PS52004">
    <property type="entry name" value="KS3_2"/>
    <property type="match status" value="1"/>
</dbReference>
<dbReference type="InterPro" id="IPR006162">
    <property type="entry name" value="Ppantetheine_attach_site"/>
</dbReference>
<dbReference type="SUPFAM" id="SSF55048">
    <property type="entry name" value="Probable ACP-binding domain of malonyl-CoA ACP transacylase"/>
    <property type="match status" value="1"/>
</dbReference>
<dbReference type="PANTHER" id="PTHR43775:SF40">
    <property type="entry name" value="NORSOLORINIC ACID SYNTHASE STCA"/>
    <property type="match status" value="1"/>
</dbReference>
<dbReference type="Proteomes" id="UP000250140">
    <property type="component" value="Unassembled WGS sequence"/>
</dbReference>
<dbReference type="Pfam" id="PF02801">
    <property type="entry name" value="Ketoacyl-synt_C"/>
    <property type="match status" value="1"/>
</dbReference>
<evidence type="ECO:0000256" key="5">
    <source>
        <dbReference type="PROSITE-ProRule" id="PRU01363"/>
    </source>
</evidence>
<name>A0A8E2EVN4_9PEZI</name>
<dbReference type="EMBL" id="KV750287">
    <property type="protein sequence ID" value="OCL05426.1"/>
    <property type="molecule type" value="Genomic_DNA"/>
</dbReference>
<dbReference type="GO" id="GO:0004315">
    <property type="term" value="F:3-oxoacyl-[acyl-carrier-protein] synthase activity"/>
    <property type="evidence" value="ECO:0007669"/>
    <property type="project" value="InterPro"/>
</dbReference>
<dbReference type="InterPro" id="IPR001227">
    <property type="entry name" value="Ac_transferase_dom_sf"/>
</dbReference>
<dbReference type="InterPro" id="IPR029058">
    <property type="entry name" value="AB_hydrolase_fold"/>
</dbReference>
<evidence type="ECO:0000256" key="4">
    <source>
        <dbReference type="ARBA" id="ARBA00022737"/>
    </source>
</evidence>
<dbReference type="InterPro" id="IPR036736">
    <property type="entry name" value="ACP-like_sf"/>
</dbReference>
<evidence type="ECO:0000259" key="8">
    <source>
        <dbReference type="PROSITE" id="PS52019"/>
    </source>
</evidence>
<dbReference type="InterPro" id="IPR030918">
    <property type="entry name" value="PT_fungal_PKS"/>
</dbReference>
<organism evidence="9 10">
    <name type="scientific">Glonium stellatum</name>
    <dbReference type="NCBI Taxonomy" id="574774"/>
    <lineage>
        <taxon>Eukaryota</taxon>
        <taxon>Fungi</taxon>
        <taxon>Dikarya</taxon>
        <taxon>Ascomycota</taxon>
        <taxon>Pezizomycotina</taxon>
        <taxon>Dothideomycetes</taxon>
        <taxon>Pleosporomycetidae</taxon>
        <taxon>Gloniales</taxon>
        <taxon>Gloniaceae</taxon>
        <taxon>Glonium</taxon>
    </lineage>
</organism>
<dbReference type="PROSITE" id="PS00012">
    <property type="entry name" value="PHOSPHOPANTETHEINE"/>
    <property type="match status" value="1"/>
</dbReference>
<feature type="active site" description="Proton donor; for dehydratase activity" evidence="5">
    <location>
        <position position="1256"/>
    </location>
</feature>
<dbReference type="SUPFAM" id="SSF53901">
    <property type="entry name" value="Thiolase-like"/>
    <property type="match status" value="1"/>
</dbReference>
<feature type="active site" description="Proton acceptor; for dehydratase activity" evidence="5">
    <location>
        <position position="1068"/>
    </location>
</feature>
<dbReference type="Pfam" id="PF00698">
    <property type="entry name" value="Acyl_transf_1"/>
    <property type="match status" value="1"/>
</dbReference>
<feature type="region of interest" description="C-terminal hotdog fold" evidence="5">
    <location>
        <begin position="1190"/>
        <end position="1343"/>
    </location>
</feature>
<evidence type="ECO:0000256" key="2">
    <source>
        <dbReference type="ARBA" id="ARBA00022553"/>
    </source>
</evidence>
<evidence type="ECO:0000313" key="9">
    <source>
        <dbReference type="EMBL" id="OCL05426.1"/>
    </source>
</evidence>
<dbReference type="PROSITE" id="PS52019">
    <property type="entry name" value="PKS_MFAS_DH"/>
    <property type="match status" value="1"/>
</dbReference>
<dbReference type="SUPFAM" id="SSF47336">
    <property type="entry name" value="ACP-like"/>
    <property type="match status" value="1"/>
</dbReference>
<evidence type="ECO:0000259" key="6">
    <source>
        <dbReference type="PROSITE" id="PS50075"/>
    </source>
</evidence>
<sequence length="1655" mass="180485">MEENTSLFLFGDQTDDARSSLRVLLRTEFDPILETFVKKSYEAIRTELLRPLRVENRRDWSFSNLLELLDLRLHGPQRVALDHAITTICQFGLFFKRCHGLRGLYPNAISTNLVGLCTGSLAAAAISCCWTPSELLPVAVEVSVLSFRAGELAAETGARLRCNPSLSDSSWAIAIPGIEEEDASRMIDALVELKIASNLKLVLQSSLSGDVTLIPIANGAGQSLYQALKSDTSAHLSIADPILRPSASDDDTEGAGQSTSRSKIAIVGISGRFPSANDVSEFWDLLFKGLDVHKVVPPLRWDAKSHVDTSDKPRKNTSATPYGCWLDEPGLFDARFFGMSPREAEQADPAQRLALTTAYEALEDGGIVPGTRSTQSDRVGVVYGVTSNDWMETNSAQDIDTYLIPGGNRAFVTGRINYFFKFSGPSYAIDTACSSSLAAIHIACNVLWRGEADTMIAGGTNILTNPDFTAGLDRGRFLSRTGNCKTFDDEADGYCRGEGVGTVILKRLEDAILDNDAVKGVIVNACTNHSAEAESITRPNLKAQVDIFKKVLDGLSPANVSYIEMHGTGTQVGDATEMSSVLEAIAPNYGPRRRSETNLIHIGSVKPNVGHGEAAAGVTSLVKLLLMMQHNIIPPHCGIKSRINHKFPDDMAARGVRIATKPIDWSRGEQQLRHALLNNFSAAGGNTTLLLQDAPLEHSIGSDPRPTHPITISAKTFSALQANAKALLRFIQKGTDLHLSSLSYTTTARRIHHVHRIAVSGSSLQDVATNISTALQKETGKSRAIAQSVLFAFTGQGGHYIGMGRELYHRITSFRDDIDRYSQMAHNQGFSSFLPIIRDLEGDASSFNSDAMQLAITCLQMALARLWISWGIVPCGVIGHSLGHYAALNAAGVISEADTIFLVGTRARQSQDICRPGTHSMLAVRTSQSVIVPFLDGTGVDVACINGPQDIVLSGLQADIELVYSRLASQQIRGMRLDIPYAFHSSQVDCVLQSFESAMSGVEFYPPSIPVLCPRTEQVVREGGIFGPSIITTTIHTVVREELENSRGIIILRSDLSRPELRSVVQGHKVNGIPLCTPSIYADIALTVGRYLQDKGPLALKGKHISVNSMAIEKALIAQPTGPQWLQTVVKVDHESKTRCEFSTVDDDWVVIVHHASCIIAYSDPPGSQWLEEQALRTHADIDQLRQGLATDKCYRFNTSMIYRMVATLADFDRGYRGLKEIVLNSEAMAAASKMDFSVIPHQDGEVYCAHPAYVDSLSQSAGFVMNANEASDLEAECFVNHGWESFQLYEVLKPDELYQSYVQMAKGAANVWQGTLTVVSNEAVVAIFEGIKLQGVPPRLLHHVLSSANKTQRRTKQESNDDLPPDFADYSRAHIGDVVTTEPKADLDSALSQVVEIVAEESGIDKADLGDDTEFALIGIDSLLSLLITSRLKEDLNFDIGSGRSVFDEFSTLGQLKAASPFQIPERASILENQTESARPVTSAVLQQADINSTERNLTLFLFPDGSGSASSYTSLPQISPRIKRRQPDGAYSLGGWSSGGVCAYRAAQMLLDAGATVRDLILMDSPPPNDGLERLPTWFYKHCSDVGGVRFLTERRTEFVPGKWAELVPGAERWRVEVMRGWDHFNMMYGEGAKALCGFLERALTCSVRNNPS</sequence>
<dbReference type="InterPro" id="IPR009081">
    <property type="entry name" value="PP-bd_ACP"/>
</dbReference>
<dbReference type="GO" id="GO:0006633">
    <property type="term" value="P:fatty acid biosynthetic process"/>
    <property type="evidence" value="ECO:0007669"/>
    <property type="project" value="InterPro"/>
</dbReference>
<dbReference type="SMART" id="SM00825">
    <property type="entry name" value="PKS_KS"/>
    <property type="match status" value="1"/>
</dbReference>
<dbReference type="Pfam" id="PF00550">
    <property type="entry name" value="PP-binding"/>
    <property type="match status" value="1"/>
</dbReference>
<dbReference type="SUPFAM" id="SSF52151">
    <property type="entry name" value="FabD/lysophospholipase-like"/>
    <property type="match status" value="1"/>
</dbReference>
<gene>
    <name evidence="9" type="ORF">AOQ84DRAFT_399562</name>
</gene>
<protein>
    <submittedName>
        <fullName evidence="9">Ketoacyl-synt-domain-containing protein</fullName>
    </submittedName>
</protein>
<dbReference type="InterPro" id="IPR049900">
    <property type="entry name" value="PKS_mFAS_DH"/>
</dbReference>
<dbReference type="OrthoDB" id="329835at2759"/>
<reference evidence="9 10" key="1">
    <citation type="journal article" date="2016" name="Nat. Commun.">
        <title>Ectomycorrhizal ecology is imprinted in the genome of the dominant symbiotic fungus Cenococcum geophilum.</title>
        <authorList>
            <consortium name="DOE Joint Genome Institute"/>
            <person name="Peter M."/>
            <person name="Kohler A."/>
            <person name="Ohm R.A."/>
            <person name="Kuo A."/>
            <person name="Krutzmann J."/>
            <person name="Morin E."/>
            <person name="Arend M."/>
            <person name="Barry K.W."/>
            <person name="Binder M."/>
            <person name="Choi C."/>
            <person name="Clum A."/>
            <person name="Copeland A."/>
            <person name="Grisel N."/>
            <person name="Haridas S."/>
            <person name="Kipfer T."/>
            <person name="LaButti K."/>
            <person name="Lindquist E."/>
            <person name="Lipzen A."/>
            <person name="Maire R."/>
            <person name="Meier B."/>
            <person name="Mihaltcheva S."/>
            <person name="Molinier V."/>
            <person name="Murat C."/>
            <person name="Poggeler S."/>
            <person name="Quandt C.A."/>
            <person name="Sperisen C."/>
            <person name="Tritt A."/>
            <person name="Tisserant E."/>
            <person name="Crous P.W."/>
            <person name="Henrissat B."/>
            <person name="Nehls U."/>
            <person name="Egli S."/>
            <person name="Spatafora J.W."/>
            <person name="Grigoriev I.V."/>
            <person name="Martin F.M."/>
        </authorList>
    </citation>
    <scope>NUCLEOTIDE SEQUENCE [LARGE SCALE GENOMIC DNA]</scope>
    <source>
        <strain evidence="9 10">CBS 207.34</strain>
    </source>
</reference>
<dbReference type="InterPro" id="IPR020841">
    <property type="entry name" value="PKS_Beta-ketoAc_synthase_dom"/>
</dbReference>
<dbReference type="InterPro" id="IPR001031">
    <property type="entry name" value="Thioesterase"/>
</dbReference>
<dbReference type="NCBIfam" id="TIGR04532">
    <property type="entry name" value="PT_fungal_PKS"/>
    <property type="match status" value="1"/>
</dbReference>
<evidence type="ECO:0000259" key="7">
    <source>
        <dbReference type="PROSITE" id="PS52004"/>
    </source>
</evidence>
<evidence type="ECO:0000313" key="10">
    <source>
        <dbReference type="Proteomes" id="UP000250140"/>
    </source>
</evidence>
<dbReference type="InterPro" id="IPR032088">
    <property type="entry name" value="SAT"/>
</dbReference>
<evidence type="ECO:0000256" key="3">
    <source>
        <dbReference type="ARBA" id="ARBA00022679"/>
    </source>
</evidence>
<proteinExistence type="predicted"/>
<dbReference type="Gene3D" id="1.10.1200.10">
    <property type="entry name" value="ACP-like"/>
    <property type="match status" value="1"/>
</dbReference>
<dbReference type="Gene3D" id="3.40.50.1820">
    <property type="entry name" value="alpha/beta hydrolase"/>
    <property type="match status" value="1"/>
</dbReference>
<keyword evidence="2" id="KW-0597">Phosphoprotein</keyword>
<dbReference type="InterPro" id="IPR016036">
    <property type="entry name" value="Malonyl_transacylase_ACP-bd"/>
</dbReference>
<dbReference type="InterPro" id="IPR016035">
    <property type="entry name" value="Acyl_Trfase/lysoPLipase"/>
</dbReference>
<dbReference type="InterPro" id="IPR042104">
    <property type="entry name" value="PKS_dehydratase_sf"/>
</dbReference>
<dbReference type="Gene3D" id="3.10.129.110">
    <property type="entry name" value="Polyketide synthase dehydratase"/>
    <property type="match status" value="1"/>
</dbReference>
<dbReference type="Gene3D" id="3.40.366.10">
    <property type="entry name" value="Malonyl-Coenzyme A Acyl Carrier Protein, domain 2"/>
    <property type="match status" value="2"/>
</dbReference>
<accession>A0A8E2EVN4</accession>
<dbReference type="PROSITE" id="PS50075">
    <property type="entry name" value="CARRIER"/>
    <property type="match status" value="1"/>
</dbReference>
<dbReference type="InterPro" id="IPR018201">
    <property type="entry name" value="Ketoacyl_synth_AS"/>
</dbReference>
<dbReference type="Gene3D" id="3.30.70.250">
    <property type="entry name" value="Malonyl-CoA ACP transacylase, ACP-binding"/>
    <property type="match status" value="1"/>
</dbReference>
<dbReference type="InterPro" id="IPR014030">
    <property type="entry name" value="Ketoacyl_synth_N"/>
</dbReference>
<dbReference type="Gene3D" id="3.40.47.10">
    <property type="match status" value="1"/>
</dbReference>
<keyword evidence="3" id="KW-0808">Transferase</keyword>
<dbReference type="SUPFAM" id="SSF53474">
    <property type="entry name" value="alpha/beta-Hydrolases"/>
    <property type="match status" value="1"/>
</dbReference>
<dbReference type="CDD" id="cd00833">
    <property type="entry name" value="PKS"/>
    <property type="match status" value="1"/>
</dbReference>
<dbReference type="InterPro" id="IPR016039">
    <property type="entry name" value="Thiolase-like"/>
</dbReference>
<dbReference type="Pfam" id="PF00975">
    <property type="entry name" value="Thioesterase"/>
    <property type="match status" value="1"/>
</dbReference>
<feature type="domain" description="PKS/mFAS DH" evidence="8">
    <location>
        <begin position="1036"/>
        <end position="1343"/>
    </location>
</feature>
<keyword evidence="4" id="KW-0677">Repeat</keyword>
<keyword evidence="1" id="KW-0596">Phosphopantetheine</keyword>
<keyword evidence="10" id="KW-1185">Reference proteome</keyword>
<feature type="domain" description="Ketosynthase family 3 (KS3)" evidence="7">
    <location>
        <begin position="261"/>
        <end position="693"/>
    </location>
</feature>
<dbReference type="SMART" id="SM00827">
    <property type="entry name" value="PKS_AT"/>
    <property type="match status" value="1"/>
</dbReference>
<dbReference type="PROSITE" id="PS00606">
    <property type="entry name" value="KS3_1"/>
    <property type="match status" value="1"/>
</dbReference>
<dbReference type="Pfam" id="PF00109">
    <property type="entry name" value="ketoacyl-synt"/>
    <property type="match status" value="1"/>
</dbReference>
<feature type="domain" description="Carrier" evidence="6">
    <location>
        <begin position="1386"/>
        <end position="1465"/>
    </location>
</feature>
<dbReference type="Pfam" id="PF22621">
    <property type="entry name" value="CurL-like_PKS_C"/>
    <property type="match status" value="1"/>
</dbReference>
<dbReference type="InterPro" id="IPR014031">
    <property type="entry name" value="Ketoacyl_synth_C"/>
</dbReference>
<feature type="region of interest" description="N-terminal hotdog fold" evidence="5">
    <location>
        <begin position="1036"/>
        <end position="1167"/>
    </location>
</feature>
<dbReference type="GO" id="GO:0044550">
    <property type="term" value="P:secondary metabolite biosynthetic process"/>
    <property type="evidence" value="ECO:0007669"/>
    <property type="project" value="TreeGrafter"/>
</dbReference>
<dbReference type="Pfam" id="PF16073">
    <property type="entry name" value="SAT"/>
    <property type="match status" value="1"/>
</dbReference>
<dbReference type="InterPro" id="IPR014043">
    <property type="entry name" value="Acyl_transferase_dom"/>
</dbReference>
<evidence type="ECO:0000256" key="1">
    <source>
        <dbReference type="ARBA" id="ARBA00022450"/>
    </source>
</evidence>